<protein>
    <submittedName>
        <fullName evidence="8">Tight adherence protein B</fullName>
    </submittedName>
</protein>
<evidence type="ECO:0000259" key="7">
    <source>
        <dbReference type="Pfam" id="PF00482"/>
    </source>
</evidence>
<comment type="subcellular location">
    <subcellularLocation>
        <location evidence="1">Cell membrane</location>
        <topology evidence="1">Multi-pass membrane protein</topology>
    </subcellularLocation>
</comment>
<name>A0A839ECV0_9MICO</name>
<keyword evidence="4 6" id="KW-1133">Transmembrane helix</keyword>
<dbReference type="EMBL" id="JACGWX010000003">
    <property type="protein sequence ID" value="MBA8848064.1"/>
    <property type="molecule type" value="Genomic_DNA"/>
</dbReference>
<evidence type="ECO:0000313" key="8">
    <source>
        <dbReference type="EMBL" id="MBA8848064.1"/>
    </source>
</evidence>
<feature type="domain" description="Type II secretion system protein GspF" evidence="7">
    <location>
        <begin position="14"/>
        <end position="133"/>
    </location>
</feature>
<accession>A0A839ECV0</accession>
<organism evidence="8 9">
    <name type="scientific">Microcella alkalica</name>
    <dbReference type="NCBI Taxonomy" id="355930"/>
    <lineage>
        <taxon>Bacteria</taxon>
        <taxon>Bacillati</taxon>
        <taxon>Actinomycetota</taxon>
        <taxon>Actinomycetes</taxon>
        <taxon>Micrococcales</taxon>
        <taxon>Microbacteriaceae</taxon>
        <taxon>Microcella</taxon>
    </lineage>
</organism>
<dbReference type="InterPro" id="IPR018076">
    <property type="entry name" value="T2SS_GspF_dom"/>
</dbReference>
<evidence type="ECO:0000256" key="5">
    <source>
        <dbReference type="ARBA" id="ARBA00023136"/>
    </source>
</evidence>
<evidence type="ECO:0000256" key="2">
    <source>
        <dbReference type="ARBA" id="ARBA00022475"/>
    </source>
</evidence>
<dbReference type="RefSeq" id="WP_182490864.1">
    <property type="nucleotide sequence ID" value="NZ_BAAAOV010000001.1"/>
</dbReference>
<dbReference type="PANTHER" id="PTHR35007">
    <property type="entry name" value="INTEGRAL MEMBRANE PROTEIN-RELATED"/>
    <property type="match status" value="1"/>
</dbReference>
<keyword evidence="2" id="KW-1003">Cell membrane</keyword>
<keyword evidence="3 6" id="KW-0812">Transmembrane</keyword>
<gene>
    <name evidence="8" type="ORF">FHX53_001656</name>
</gene>
<proteinExistence type="predicted"/>
<evidence type="ECO:0000256" key="4">
    <source>
        <dbReference type="ARBA" id="ARBA00022989"/>
    </source>
</evidence>
<sequence>MTEEPEALASHVHRLSVLIGAGIAPISAWRHVAAAARPADPALAAVVRALDAGEPLGVALASVAREHGAGWRGLAAAWSVAAVSGAPLAPALAAFADAVRDRSAAQRDIAVALAGPRATARIVLALPLVAIGLALLAGSDLAASLCHPIGMASVIAGLALGVLARGWMRRMLRAAEPPPPTIGLDLDLLAVAAAGGGSPEAARTTVLHALAACGLAVPHRGAKGDDALARLVELSRASGAPLGALARAEAAEARSAERSRARRSAEELAVRLMLPLGVCVLPSFLLLGVVPMLVGLLSSTASGY</sequence>
<dbReference type="Proteomes" id="UP000585905">
    <property type="component" value="Unassembled WGS sequence"/>
</dbReference>
<evidence type="ECO:0000256" key="3">
    <source>
        <dbReference type="ARBA" id="ARBA00022692"/>
    </source>
</evidence>
<keyword evidence="9" id="KW-1185">Reference proteome</keyword>
<evidence type="ECO:0000256" key="1">
    <source>
        <dbReference type="ARBA" id="ARBA00004651"/>
    </source>
</evidence>
<feature type="transmembrane region" description="Helical" evidence="6">
    <location>
        <begin position="268"/>
        <end position="294"/>
    </location>
</feature>
<keyword evidence="5 6" id="KW-0472">Membrane</keyword>
<reference evidence="8 9" key="1">
    <citation type="submission" date="2020-07" db="EMBL/GenBank/DDBJ databases">
        <title>Sequencing the genomes of 1000 actinobacteria strains.</title>
        <authorList>
            <person name="Klenk H.-P."/>
        </authorList>
    </citation>
    <scope>NUCLEOTIDE SEQUENCE [LARGE SCALE GENOMIC DNA]</scope>
    <source>
        <strain evidence="8 9">DSM 19663</strain>
    </source>
</reference>
<dbReference type="Pfam" id="PF00482">
    <property type="entry name" value="T2SSF"/>
    <property type="match status" value="1"/>
</dbReference>
<feature type="transmembrane region" description="Helical" evidence="6">
    <location>
        <begin position="75"/>
        <end position="97"/>
    </location>
</feature>
<feature type="transmembrane region" description="Helical" evidence="6">
    <location>
        <begin position="118"/>
        <end position="136"/>
    </location>
</feature>
<dbReference type="AlphaFoldDB" id="A0A839ECV0"/>
<feature type="transmembrane region" description="Helical" evidence="6">
    <location>
        <begin position="142"/>
        <end position="163"/>
    </location>
</feature>
<evidence type="ECO:0000313" key="9">
    <source>
        <dbReference type="Proteomes" id="UP000585905"/>
    </source>
</evidence>
<dbReference type="PANTHER" id="PTHR35007:SF4">
    <property type="entry name" value="CONSERVED TRANSMEMBRANE PROTEIN-RELATED"/>
    <property type="match status" value="1"/>
</dbReference>
<comment type="caution">
    <text evidence="8">The sequence shown here is derived from an EMBL/GenBank/DDBJ whole genome shotgun (WGS) entry which is preliminary data.</text>
</comment>
<evidence type="ECO:0000256" key="6">
    <source>
        <dbReference type="SAM" id="Phobius"/>
    </source>
</evidence>
<dbReference type="GO" id="GO:0005886">
    <property type="term" value="C:plasma membrane"/>
    <property type="evidence" value="ECO:0007669"/>
    <property type="project" value="UniProtKB-SubCell"/>
</dbReference>